<sequence length="72" mass="8760">MVMKFVCYLIYQIINFKKKSNYCDFKPNLCYLLFGFWSWFEVLQGISISKRWYEIHYGQHLPALGATKRLRN</sequence>
<dbReference type="Proteomes" id="UP000002051">
    <property type="component" value="Chromosome 8"/>
</dbReference>
<reference evidence="1 3" key="1">
    <citation type="journal article" date="2011" name="Nature">
        <title>The Medicago genome provides insight into the evolution of rhizobial symbioses.</title>
        <authorList>
            <person name="Young N.D."/>
            <person name="Debelle F."/>
            <person name="Oldroyd G.E."/>
            <person name="Geurts R."/>
            <person name="Cannon S.B."/>
            <person name="Udvardi M.K."/>
            <person name="Benedito V.A."/>
            <person name="Mayer K.F."/>
            <person name="Gouzy J."/>
            <person name="Schoof H."/>
            <person name="Van de Peer Y."/>
            <person name="Proost S."/>
            <person name="Cook D.R."/>
            <person name="Meyers B.C."/>
            <person name="Spannagl M."/>
            <person name="Cheung F."/>
            <person name="De Mita S."/>
            <person name="Krishnakumar V."/>
            <person name="Gundlach H."/>
            <person name="Zhou S."/>
            <person name="Mudge J."/>
            <person name="Bharti A.K."/>
            <person name="Murray J.D."/>
            <person name="Naoumkina M.A."/>
            <person name="Rosen B."/>
            <person name="Silverstein K.A."/>
            <person name="Tang H."/>
            <person name="Rombauts S."/>
            <person name="Zhao P.X."/>
            <person name="Zhou P."/>
            <person name="Barbe V."/>
            <person name="Bardou P."/>
            <person name="Bechner M."/>
            <person name="Bellec A."/>
            <person name="Berger A."/>
            <person name="Berges H."/>
            <person name="Bidwell S."/>
            <person name="Bisseling T."/>
            <person name="Choisne N."/>
            <person name="Couloux A."/>
            <person name="Denny R."/>
            <person name="Deshpande S."/>
            <person name="Dai X."/>
            <person name="Doyle J.J."/>
            <person name="Dudez A.M."/>
            <person name="Farmer A.D."/>
            <person name="Fouteau S."/>
            <person name="Franken C."/>
            <person name="Gibelin C."/>
            <person name="Gish J."/>
            <person name="Goldstein S."/>
            <person name="Gonzalez A.J."/>
            <person name="Green P.J."/>
            <person name="Hallab A."/>
            <person name="Hartog M."/>
            <person name="Hua A."/>
            <person name="Humphray S.J."/>
            <person name="Jeong D.H."/>
            <person name="Jing Y."/>
            <person name="Jocker A."/>
            <person name="Kenton S.M."/>
            <person name="Kim D.J."/>
            <person name="Klee K."/>
            <person name="Lai H."/>
            <person name="Lang C."/>
            <person name="Lin S."/>
            <person name="Macmil S.L."/>
            <person name="Magdelenat G."/>
            <person name="Matthews L."/>
            <person name="McCorrison J."/>
            <person name="Monaghan E.L."/>
            <person name="Mun J.H."/>
            <person name="Najar F.Z."/>
            <person name="Nicholson C."/>
            <person name="Noirot C."/>
            <person name="O'Bleness M."/>
            <person name="Paule C.R."/>
            <person name="Poulain J."/>
            <person name="Prion F."/>
            <person name="Qin B."/>
            <person name="Qu C."/>
            <person name="Retzel E.F."/>
            <person name="Riddle C."/>
            <person name="Sallet E."/>
            <person name="Samain S."/>
            <person name="Samson N."/>
            <person name="Sanders I."/>
            <person name="Saurat O."/>
            <person name="Scarpelli C."/>
            <person name="Schiex T."/>
            <person name="Segurens B."/>
            <person name="Severin A.J."/>
            <person name="Sherrier D.J."/>
            <person name="Shi R."/>
            <person name="Sims S."/>
            <person name="Singer S.R."/>
            <person name="Sinharoy S."/>
            <person name="Sterck L."/>
            <person name="Viollet A."/>
            <person name="Wang B.B."/>
            <person name="Wang K."/>
            <person name="Wang M."/>
            <person name="Wang X."/>
            <person name="Warfsmann J."/>
            <person name="Weissenbach J."/>
            <person name="White D.D."/>
            <person name="White J.D."/>
            <person name="Wiley G.B."/>
            <person name="Wincker P."/>
            <person name="Xing Y."/>
            <person name="Yang L."/>
            <person name="Yao Z."/>
            <person name="Ying F."/>
            <person name="Zhai J."/>
            <person name="Zhou L."/>
            <person name="Zuber A."/>
            <person name="Denarie J."/>
            <person name="Dixon R.A."/>
            <person name="May G.D."/>
            <person name="Schwartz D.C."/>
            <person name="Rogers J."/>
            <person name="Quetier F."/>
            <person name="Town C.D."/>
            <person name="Roe B.A."/>
        </authorList>
    </citation>
    <scope>NUCLEOTIDE SEQUENCE [LARGE SCALE GENOMIC DNA]</scope>
    <source>
        <strain evidence="1">A17</strain>
        <strain evidence="2 3">cv. Jemalong A17</strain>
    </source>
</reference>
<evidence type="ECO:0000313" key="2">
    <source>
        <dbReference type="EnsemblPlants" id="KEH19370"/>
    </source>
</evidence>
<organism evidence="1 3">
    <name type="scientific">Medicago truncatula</name>
    <name type="common">Barrel medic</name>
    <name type="synonym">Medicago tribuloides</name>
    <dbReference type="NCBI Taxonomy" id="3880"/>
    <lineage>
        <taxon>Eukaryota</taxon>
        <taxon>Viridiplantae</taxon>
        <taxon>Streptophyta</taxon>
        <taxon>Embryophyta</taxon>
        <taxon>Tracheophyta</taxon>
        <taxon>Spermatophyta</taxon>
        <taxon>Magnoliopsida</taxon>
        <taxon>eudicotyledons</taxon>
        <taxon>Gunneridae</taxon>
        <taxon>Pentapetalae</taxon>
        <taxon>rosids</taxon>
        <taxon>fabids</taxon>
        <taxon>Fabales</taxon>
        <taxon>Fabaceae</taxon>
        <taxon>Papilionoideae</taxon>
        <taxon>50 kb inversion clade</taxon>
        <taxon>NPAAA clade</taxon>
        <taxon>Hologalegina</taxon>
        <taxon>IRL clade</taxon>
        <taxon>Trifolieae</taxon>
        <taxon>Medicago</taxon>
    </lineage>
</organism>
<reference evidence="1 3" key="2">
    <citation type="journal article" date="2014" name="BMC Genomics">
        <title>An improved genome release (version Mt4.0) for the model legume Medicago truncatula.</title>
        <authorList>
            <person name="Tang H."/>
            <person name="Krishnakumar V."/>
            <person name="Bidwell S."/>
            <person name="Rosen B."/>
            <person name="Chan A."/>
            <person name="Zhou S."/>
            <person name="Gentzbittel L."/>
            <person name="Childs K.L."/>
            <person name="Yandell M."/>
            <person name="Gundlach H."/>
            <person name="Mayer K.F."/>
            <person name="Schwartz D.C."/>
            <person name="Town C.D."/>
        </authorList>
    </citation>
    <scope>GENOME REANNOTATION</scope>
    <source>
        <strain evidence="1">A17</strain>
        <strain evidence="2 3">cv. Jemalong A17</strain>
    </source>
</reference>
<dbReference type="HOGENOM" id="CLU_2726050_0_0_1"/>
<name>A0A072U0U6_MEDTR</name>
<protein>
    <submittedName>
        <fullName evidence="1 2">Uncharacterized protein</fullName>
    </submittedName>
</protein>
<dbReference type="EnsemblPlants" id="KEH19370">
    <property type="protein sequence ID" value="KEH19370"/>
    <property type="gene ID" value="MTR_8g052100"/>
</dbReference>
<dbReference type="AlphaFoldDB" id="A0A072U0U6"/>
<accession>A0A072U0U6</accession>
<dbReference type="ExpressionAtlas" id="A0A072U0U6">
    <property type="expression patterns" value="differential"/>
</dbReference>
<dbReference type="EMBL" id="CM001224">
    <property type="protein sequence ID" value="KEH19370.1"/>
    <property type="molecule type" value="Genomic_DNA"/>
</dbReference>
<gene>
    <name evidence="1" type="ordered locus">MTR_8g052100</name>
</gene>
<proteinExistence type="predicted"/>
<evidence type="ECO:0000313" key="3">
    <source>
        <dbReference type="Proteomes" id="UP000002051"/>
    </source>
</evidence>
<keyword evidence="3" id="KW-1185">Reference proteome</keyword>
<reference evidence="2" key="3">
    <citation type="submission" date="2015-04" db="UniProtKB">
        <authorList>
            <consortium name="EnsemblPlants"/>
        </authorList>
    </citation>
    <scope>IDENTIFICATION</scope>
    <source>
        <strain evidence="2">cv. Jemalong A17</strain>
    </source>
</reference>
<evidence type="ECO:0000313" key="1">
    <source>
        <dbReference type="EMBL" id="KEH19370.1"/>
    </source>
</evidence>